<dbReference type="PROSITE" id="PS51257">
    <property type="entry name" value="PROKAR_LIPOPROTEIN"/>
    <property type="match status" value="1"/>
</dbReference>
<dbReference type="EMBL" id="JACHVC010000003">
    <property type="protein sequence ID" value="MBC2604826.1"/>
    <property type="molecule type" value="Genomic_DNA"/>
</dbReference>
<name>A0A7X1B382_9BACT</name>
<protein>
    <recommendedName>
        <fullName evidence="3">Tetratricopeptide repeat-containing protein</fullName>
    </recommendedName>
</protein>
<reference evidence="1 2" key="1">
    <citation type="submission" date="2020-07" db="EMBL/GenBank/DDBJ databases">
        <authorList>
            <person name="Feng X."/>
        </authorList>
    </citation>
    <scope>NUCLEOTIDE SEQUENCE [LARGE SCALE GENOMIC DNA]</scope>
    <source>
        <strain evidence="1 2">JCM23202</strain>
    </source>
</reference>
<evidence type="ECO:0000313" key="1">
    <source>
        <dbReference type="EMBL" id="MBC2604826.1"/>
    </source>
</evidence>
<comment type="caution">
    <text evidence="1">The sequence shown here is derived from an EMBL/GenBank/DDBJ whole genome shotgun (WGS) entry which is preliminary data.</text>
</comment>
<evidence type="ECO:0008006" key="3">
    <source>
        <dbReference type="Google" id="ProtNLM"/>
    </source>
</evidence>
<accession>A0A7X1B382</accession>
<organism evidence="1 2">
    <name type="scientific">Pelagicoccus albus</name>
    <dbReference type="NCBI Taxonomy" id="415222"/>
    <lineage>
        <taxon>Bacteria</taxon>
        <taxon>Pseudomonadati</taxon>
        <taxon>Verrucomicrobiota</taxon>
        <taxon>Opitutia</taxon>
        <taxon>Puniceicoccales</taxon>
        <taxon>Pelagicoccaceae</taxon>
        <taxon>Pelagicoccus</taxon>
    </lineage>
</organism>
<proteinExistence type="predicted"/>
<gene>
    <name evidence="1" type="ORF">H5P27_02025</name>
</gene>
<dbReference type="AlphaFoldDB" id="A0A7X1B382"/>
<dbReference type="RefSeq" id="WP_185658724.1">
    <property type="nucleotide sequence ID" value="NZ_JACHVC010000003.1"/>
</dbReference>
<keyword evidence="2" id="KW-1185">Reference proteome</keyword>
<evidence type="ECO:0000313" key="2">
    <source>
        <dbReference type="Proteomes" id="UP000526501"/>
    </source>
</evidence>
<sequence length="172" mass="19951">MRYLALLLLTIFYGCSDPAEEYRRANDAYIERMNEILEPYGSGDIESSKSALLRSIEFTKEEISNRGDHSAFDWELALAYARLAWIAEYKGKKDEAKRLFSLASEHEFKSDVLYRERIKNNPNVISTDEHPRTKGYSIEDWYSILDEVDSRYQSKWTKPNQAAHTTPASAPR</sequence>
<dbReference type="Proteomes" id="UP000526501">
    <property type="component" value="Unassembled WGS sequence"/>
</dbReference>